<dbReference type="AlphaFoldDB" id="K0SDS6"/>
<gene>
    <name evidence="1" type="ORF">THAOC_16238</name>
</gene>
<reference evidence="1 2" key="1">
    <citation type="journal article" date="2012" name="Genome Biol.">
        <title>Genome and low-iron response of an oceanic diatom adapted to chronic iron limitation.</title>
        <authorList>
            <person name="Lommer M."/>
            <person name="Specht M."/>
            <person name="Roy A.S."/>
            <person name="Kraemer L."/>
            <person name="Andreson R."/>
            <person name="Gutowska M.A."/>
            <person name="Wolf J."/>
            <person name="Bergner S.V."/>
            <person name="Schilhabel M.B."/>
            <person name="Klostermeier U.C."/>
            <person name="Beiko R.G."/>
            <person name="Rosenstiel P."/>
            <person name="Hippler M."/>
            <person name="Laroche J."/>
        </authorList>
    </citation>
    <scope>NUCLEOTIDE SEQUENCE [LARGE SCALE GENOMIC DNA]</scope>
    <source>
        <strain evidence="1 2">CCMP1005</strain>
    </source>
</reference>
<evidence type="ECO:0000313" key="2">
    <source>
        <dbReference type="Proteomes" id="UP000266841"/>
    </source>
</evidence>
<dbReference type="Proteomes" id="UP000266841">
    <property type="component" value="Unassembled WGS sequence"/>
</dbReference>
<evidence type="ECO:0000313" key="1">
    <source>
        <dbReference type="EMBL" id="EJK63119.1"/>
    </source>
</evidence>
<organism evidence="1 2">
    <name type="scientific">Thalassiosira oceanica</name>
    <name type="common">Marine diatom</name>
    <dbReference type="NCBI Taxonomy" id="159749"/>
    <lineage>
        <taxon>Eukaryota</taxon>
        <taxon>Sar</taxon>
        <taxon>Stramenopiles</taxon>
        <taxon>Ochrophyta</taxon>
        <taxon>Bacillariophyta</taxon>
        <taxon>Coscinodiscophyceae</taxon>
        <taxon>Thalassiosirophycidae</taxon>
        <taxon>Thalassiosirales</taxon>
        <taxon>Thalassiosiraceae</taxon>
        <taxon>Thalassiosira</taxon>
    </lineage>
</organism>
<accession>K0SDS6</accession>
<dbReference type="EMBL" id="AGNL01018420">
    <property type="protein sequence ID" value="EJK63119.1"/>
    <property type="molecule type" value="Genomic_DNA"/>
</dbReference>
<comment type="caution">
    <text evidence="1">The sequence shown here is derived from an EMBL/GenBank/DDBJ whole genome shotgun (WGS) entry which is preliminary data.</text>
</comment>
<sequence length="73" mass="7762">TEIPNVNSMKPFASGLLPIVGRQAEDVDDDMQACRRVGVVLHCETVVVCVVQECVPPCRLQAARPCASAPCAP</sequence>
<keyword evidence="2" id="KW-1185">Reference proteome</keyword>
<name>K0SDS6_THAOC</name>
<protein>
    <submittedName>
        <fullName evidence="1">Uncharacterized protein</fullName>
    </submittedName>
</protein>
<feature type="non-terminal residue" evidence="1">
    <location>
        <position position="1"/>
    </location>
</feature>
<proteinExistence type="predicted"/>